<evidence type="ECO:0000256" key="1">
    <source>
        <dbReference type="SAM" id="SignalP"/>
    </source>
</evidence>
<gene>
    <name evidence="2" type="ORF">SAMN05660860_03411</name>
</gene>
<dbReference type="Proteomes" id="UP000182146">
    <property type="component" value="Unassembled WGS sequence"/>
</dbReference>
<evidence type="ECO:0000313" key="2">
    <source>
        <dbReference type="EMBL" id="SDM92970.1"/>
    </source>
</evidence>
<evidence type="ECO:0000313" key="3">
    <source>
        <dbReference type="Proteomes" id="UP000182146"/>
    </source>
</evidence>
<dbReference type="EMBL" id="FNGU01000013">
    <property type="protein sequence ID" value="SDM92970.1"/>
    <property type="molecule type" value="Genomic_DNA"/>
</dbReference>
<dbReference type="AlphaFoldDB" id="A0A1G9X873"/>
<reference evidence="2 3" key="1">
    <citation type="submission" date="2016-10" db="EMBL/GenBank/DDBJ databases">
        <authorList>
            <person name="de Groot N.N."/>
        </authorList>
    </citation>
    <scope>NUCLEOTIDE SEQUENCE [LARGE SCALE GENOMIC DNA]</scope>
    <source>
        <strain evidence="2 3">DSM 17813</strain>
    </source>
</reference>
<dbReference type="OrthoDB" id="5396601at2"/>
<keyword evidence="1" id="KW-0732">Signal</keyword>
<sequence>MPNVLSLPKALRFLPVFLFLMPAAVTSVHAMTSTITCHCFQDRSYDPNSPAAADAYFLASAQNTLLATVFERSKREVVMAKQTGTSNEDLWIAYRAAALSSLEPRALMQERRRAAHWGEVLEKHRIDLAVPGVEIRDGWDEVLARAVIDQVLLEQGFADAATLKGLRDAGCDPQQAILAVLLAHTTGRPATAIFSQVQEQNQPWGQLLAAAGLADNLGAAVQQRVHSAGQ</sequence>
<accession>A0A1G9X873</accession>
<proteinExistence type="predicted"/>
<dbReference type="RefSeq" id="WP_052446540.1">
    <property type="nucleotide sequence ID" value="NZ_FNGU01000013.1"/>
</dbReference>
<name>A0A1G9X873_9BACT</name>
<feature type="signal peptide" evidence="1">
    <location>
        <begin position="1"/>
        <end position="30"/>
    </location>
</feature>
<protein>
    <submittedName>
        <fullName evidence="2">Uncharacterized protein</fullName>
    </submittedName>
</protein>
<organism evidence="2 3">
    <name type="scientific">Geoalkalibacter ferrihydriticus</name>
    <dbReference type="NCBI Taxonomy" id="392333"/>
    <lineage>
        <taxon>Bacteria</taxon>
        <taxon>Pseudomonadati</taxon>
        <taxon>Thermodesulfobacteriota</taxon>
        <taxon>Desulfuromonadia</taxon>
        <taxon>Desulfuromonadales</taxon>
        <taxon>Geoalkalibacteraceae</taxon>
        <taxon>Geoalkalibacter</taxon>
    </lineage>
</organism>
<feature type="chain" id="PRO_5010360583" evidence="1">
    <location>
        <begin position="31"/>
        <end position="230"/>
    </location>
</feature>